<proteinExistence type="predicted"/>
<dbReference type="PANTHER" id="PTHR23232:SF131">
    <property type="entry name" value="KRAB DOMAIN-CONTAINING PROTEIN"/>
    <property type="match status" value="1"/>
</dbReference>
<dbReference type="RefSeq" id="XP_036689366.1">
    <property type="nucleotide sequence ID" value="XM_036833471.1"/>
</dbReference>
<dbReference type="AlphaFoldDB" id="A0A8B8VWS1"/>
<accession>A0A8B8VWS1</accession>
<feature type="compositionally biased region" description="Pro residues" evidence="1">
    <location>
        <begin position="97"/>
        <end position="106"/>
    </location>
</feature>
<dbReference type="PANTHER" id="PTHR23232">
    <property type="entry name" value="KRAB DOMAIN C2H2 ZINC FINGER"/>
    <property type="match status" value="1"/>
</dbReference>
<gene>
    <name evidence="4" type="primary">LOC118885102</name>
</gene>
<dbReference type="Pfam" id="PF01352">
    <property type="entry name" value="KRAB"/>
    <property type="match status" value="1"/>
</dbReference>
<dbReference type="InterPro" id="IPR036051">
    <property type="entry name" value="KRAB_dom_sf"/>
</dbReference>
<protein>
    <submittedName>
        <fullName evidence="4">Zinc finger protein 613-like isoform X4</fullName>
    </submittedName>
</protein>
<organism evidence="3 4">
    <name type="scientific">Balaenoptera musculus</name>
    <name type="common">Blue whale</name>
    <dbReference type="NCBI Taxonomy" id="9771"/>
    <lineage>
        <taxon>Eukaryota</taxon>
        <taxon>Metazoa</taxon>
        <taxon>Chordata</taxon>
        <taxon>Craniata</taxon>
        <taxon>Vertebrata</taxon>
        <taxon>Euteleostomi</taxon>
        <taxon>Mammalia</taxon>
        <taxon>Eutheria</taxon>
        <taxon>Laurasiatheria</taxon>
        <taxon>Artiodactyla</taxon>
        <taxon>Whippomorpha</taxon>
        <taxon>Cetacea</taxon>
        <taxon>Mysticeti</taxon>
        <taxon>Balaenopteridae</taxon>
        <taxon>Balaenoptera</taxon>
    </lineage>
</organism>
<dbReference type="GeneID" id="118885102"/>
<evidence type="ECO:0000313" key="4">
    <source>
        <dbReference type="RefSeq" id="XP_036689366.1"/>
    </source>
</evidence>
<name>A0A8B8VWS1_BALMU</name>
<dbReference type="InterPro" id="IPR001909">
    <property type="entry name" value="KRAB"/>
</dbReference>
<keyword evidence="3" id="KW-1185">Reference proteome</keyword>
<feature type="region of interest" description="Disordered" evidence="1">
    <location>
        <begin position="90"/>
        <end position="114"/>
    </location>
</feature>
<dbReference type="Gene3D" id="6.10.140.140">
    <property type="match status" value="1"/>
</dbReference>
<dbReference type="Proteomes" id="UP000694857">
    <property type="component" value="Chromosome 19"/>
</dbReference>
<evidence type="ECO:0000256" key="1">
    <source>
        <dbReference type="SAM" id="MobiDB-lite"/>
    </source>
</evidence>
<evidence type="ECO:0000313" key="3">
    <source>
        <dbReference type="Proteomes" id="UP000694857"/>
    </source>
</evidence>
<sequence>MTKVQESLLFEDVAVEFTREEWRLLDPAQKDLYQDVMLENYSNLLSVGYQSPKPIQIFKLKQRNKPWLEKENIHGQNFPGQMTDWCKELGAWRKDNTPPPGSPAPPLWNSSSCL</sequence>
<dbReference type="SMART" id="SM00349">
    <property type="entry name" value="KRAB"/>
    <property type="match status" value="1"/>
</dbReference>
<dbReference type="GO" id="GO:0006355">
    <property type="term" value="P:regulation of DNA-templated transcription"/>
    <property type="evidence" value="ECO:0007669"/>
    <property type="project" value="InterPro"/>
</dbReference>
<dbReference type="SUPFAM" id="SSF109640">
    <property type="entry name" value="KRAB domain (Kruppel-associated box)"/>
    <property type="match status" value="1"/>
</dbReference>
<reference evidence="4" key="1">
    <citation type="submission" date="2025-08" db="UniProtKB">
        <authorList>
            <consortium name="RefSeq"/>
        </authorList>
    </citation>
    <scope>IDENTIFICATION</scope>
    <source>
        <tissue evidence="4">Epidermis and Blubber</tissue>
    </source>
</reference>
<dbReference type="CDD" id="cd07765">
    <property type="entry name" value="KRAB_A-box"/>
    <property type="match status" value="1"/>
</dbReference>
<evidence type="ECO:0000259" key="2">
    <source>
        <dbReference type="PROSITE" id="PS50805"/>
    </source>
</evidence>
<dbReference type="PROSITE" id="PS50805">
    <property type="entry name" value="KRAB"/>
    <property type="match status" value="1"/>
</dbReference>
<feature type="domain" description="KRAB" evidence="2">
    <location>
        <begin position="8"/>
        <end position="79"/>
    </location>
</feature>
<dbReference type="InterPro" id="IPR050169">
    <property type="entry name" value="Krueppel_C2H2_ZnF"/>
</dbReference>